<dbReference type="SUPFAM" id="SSF74982">
    <property type="entry name" value="Small protein B (SmpB)"/>
    <property type="match status" value="1"/>
</dbReference>
<name>A0A1F4XLP3_9BACT</name>
<dbReference type="NCBIfam" id="NF003843">
    <property type="entry name" value="PRK05422.1"/>
    <property type="match status" value="1"/>
</dbReference>
<dbReference type="GO" id="GO:0070930">
    <property type="term" value="P:trans-translation-dependent protein tagging"/>
    <property type="evidence" value="ECO:0007669"/>
    <property type="project" value="TreeGrafter"/>
</dbReference>
<dbReference type="CDD" id="cd09294">
    <property type="entry name" value="SmpB"/>
    <property type="match status" value="1"/>
</dbReference>
<dbReference type="PANTHER" id="PTHR30308">
    <property type="entry name" value="TMRNA-BINDING COMPONENT OF TRANS-TRANSLATION TAGGING COMPLEX"/>
    <property type="match status" value="1"/>
</dbReference>
<dbReference type="PANTHER" id="PTHR30308:SF2">
    <property type="entry name" value="SSRA-BINDING PROTEIN"/>
    <property type="match status" value="1"/>
</dbReference>
<organism evidence="4 5">
    <name type="scientific">Candidatus Abawacabacteria bacterium RBG_16_42_10</name>
    <dbReference type="NCBI Taxonomy" id="1817814"/>
    <lineage>
        <taxon>Bacteria</taxon>
        <taxon>Candidatus Abawacaibacteriota</taxon>
    </lineage>
</organism>
<dbReference type="PROSITE" id="PS01317">
    <property type="entry name" value="SSRP"/>
    <property type="match status" value="1"/>
</dbReference>
<dbReference type="GO" id="GO:0005829">
    <property type="term" value="C:cytosol"/>
    <property type="evidence" value="ECO:0007669"/>
    <property type="project" value="TreeGrafter"/>
</dbReference>
<comment type="caution">
    <text evidence="4">The sequence shown here is derived from an EMBL/GenBank/DDBJ whole genome shotgun (WGS) entry which is preliminary data.</text>
</comment>
<comment type="subcellular location">
    <subcellularLocation>
        <location evidence="3">Cytoplasm</location>
    </subcellularLocation>
    <text evidence="3">The tmRNA-SmpB complex associates with stalled 70S ribosomes.</text>
</comment>
<dbReference type="Pfam" id="PF01668">
    <property type="entry name" value="SmpB"/>
    <property type="match status" value="1"/>
</dbReference>
<dbReference type="AlphaFoldDB" id="A0A1F4XLP3"/>
<dbReference type="InterPro" id="IPR023620">
    <property type="entry name" value="SmpB"/>
</dbReference>
<dbReference type="InterPro" id="IPR000037">
    <property type="entry name" value="SsrA-bd_prot"/>
</dbReference>
<sequence>MSLVINKKARFEYEILETFQAGIKLTGPEVKSVRAGNAQLLGAYVVIRGNKATLLNAHISPYKPAFTNNAVPTRSRELLLKKSELKKLEDKIHEGLTCVPLSIYLKNNLIKVEIGLARGKKLHDKRKSIKERETKRTISRVLRSK</sequence>
<evidence type="ECO:0000256" key="2">
    <source>
        <dbReference type="ARBA" id="ARBA00022884"/>
    </source>
</evidence>
<evidence type="ECO:0000313" key="5">
    <source>
        <dbReference type="Proteomes" id="UP000177614"/>
    </source>
</evidence>
<dbReference type="STRING" id="1817814.A2V81_03470"/>
<protein>
    <recommendedName>
        <fullName evidence="3">SsrA-binding protein</fullName>
    </recommendedName>
    <alternativeName>
        <fullName evidence="3">Small protein B</fullName>
    </alternativeName>
</protein>
<keyword evidence="1 3" id="KW-0963">Cytoplasm</keyword>
<comment type="function">
    <text evidence="3">Required for rescue of stalled ribosomes mediated by trans-translation. Binds to transfer-messenger RNA (tmRNA), required for stable association of tmRNA with ribosomes. tmRNA and SmpB together mimic tRNA shape, replacing the anticodon stem-loop with SmpB. tmRNA is encoded by the ssrA gene; the 2 termini fold to resemble tRNA(Ala) and it encodes a 'tag peptide', a short internal open reading frame. During trans-translation Ala-aminoacylated tmRNA acts like a tRNA, entering the A-site of stalled ribosomes, displacing the stalled mRNA. The ribosome then switches to translate the ORF on the tmRNA; the nascent peptide is terminated with the 'tag peptide' encoded by the tmRNA and targeted for degradation. The ribosome is freed to recommence translation, which seems to be the essential function of trans-translation.</text>
</comment>
<dbReference type="InterPro" id="IPR020081">
    <property type="entry name" value="SsrA-bd_prot_CS"/>
</dbReference>
<dbReference type="HAMAP" id="MF_00023">
    <property type="entry name" value="SmpB"/>
    <property type="match status" value="1"/>
</dbReference>
<dbReference type="EMBL" id="MEWR01000001">
    <property type="protein sequence ID" value="OGC82662.1"/>
    <property type="molecule type" value="Genomic_DNA"/>
</dbReference>
<accession>A0A1F4XLP3</accession>
<evidence type="ECO:0000313" key="4">
    <source>
        <dbReference type="EMBL" id="OGC82662.1"/>
    </source>
</evidence>
<keyword evidence="2 3" id="KW-0694">RNA-binding</keyword>
<dbReference type="Gene3D" id="2.40.280.10">
    <property type="match status" value="1"/>
</dbReference>
<reference evidence="4 5" key="1">
    <citation type="journal article" date="2016" name="Nat. Commun.">
        <title>Thousands of microbial genomes shed light on interconnected biogeochemical processes in an aquifer system.</title>
        <authorList>
            <person name="Anantharaman K."/>
            <person name="Brown C.T."/>
            <person name="Hug L.A."/>
            <person name="Sharon I."/>
            <person name="Castelle C.J."/>
            <person name="Probst A.J."/>
            <person name="Thomas B.C."/>
            <person name="Singh A."/>
            <person name="Wilkins M.J."/>
            <person name="Karaoz U."/>
            <person name="Brodie E.L."/>
            <person name="Williams K.H."/>
            <person name="Hubbard S.S."/>
            <person name="Banfield J.F."/>
        </authorList>
    </citation>
    <scope>NUCLEOTIDE SEQUENCE [LARGE SCALE GENOMIC DNA]</scope>
</reference>
<comment type="similarity">
    <text evidence="3">Belongs to the SmpB family.</text>
</comment>
<evidence type="ECO:0000256" key="3">
    <source>
        <dbReference type="HAMAP-Rule" id="MF_00023"/>
    </source>
</evidence>
<gene>
    <name evidence="3" type="primary">smpB</name>
    <name evidence="4" type="ORF">A2V81_03470</name>
</gene>
<dbReference type="GO" id="GO:0070929">
    <property type="term" value="P:trans-translation"/>
    <property type="evidence" value="ECO:0007669"/>
    <property type="project" value="UniProtKB-UniRule"/>
</dbReference>
<dbReference type="Proteomes" id="UP000177614">
    <property type="component" value="Unassembled WGS sequence"/>
</dbReference>
<dbReference type="GO" id="GO:0003723">
    <property type="term" value="F:RNA binding"/>
    <property type="evidence" value="ECO:0007669"/>
    <property type="project" value="UniProtKB-UniRule"/>
</dbReference>
<evidence type="ECO:0000256" key="1">
    <source>
        <dbReference type="ARBA" id="ARBA00022490"/>
    </source>
</evidence>
<proteinExistence type="inferred from homology"/>
<dbReference type="NCBIfam" id="TIGR00086">
    <property type="entry name" value="smpB"/>
    <property type="match status" value="1"/>
</dbReference>